<dbReference type="Proteomes" id="UP000724874">
    <property type="component" value="Unassembled WGS sequence"/>
</dbReference>
<evidence type="ECO:0000313" key="2">
    <source>
        <dbReference type="EMBL" id="KAF8905829.1"/>
    </source>
</evidence>
<dbReference type="EMBL" id="JADNYJ010000021">
    <property type="protein sequence ID" value="KAF8905829.1"/>
    <property type="molecule type" value="Genomic_DNA"/>
</dbReference>
<reference evidence="2" key="1">
    <citation type="submission" date="2020-11" db="EMBL/GenBank/DDBJ databases">
        <authorList>
            <consortium name="DOE Joint Genome Institute"/>
            <person name="Ahrendt S."/>
            <person name="Riley R."/>
            <person name="Andreopoulos W."/>
            <person name="LaButti K."/>
            <person name="Pangilinan J."/>
            <person name="Ruiz-duenas F.J."/>
            <person name="Barrasa J.M."/>
            <person name="Sanchez-Garcia M."/>
            <person name="Camarero S."/>
            <person name="Miyauchi S."/>
            <person name="Serrano A."/>
            <person name="Linde D."/>
            <person name="Babiker R."/>
            <person name="Drula E."/>
            <person name="Ayuso-Fernandez I."/>
            <person name="Pacheco R."/>
            <person name="Padilla G."/>
            <person name="Ferreira P."/>
            <person name="Barriuso J."/>
            <person name="Kellner H."/>
            <person name="Castanera R."/>
            <person name="Alfaro M."/>
            <person name="Ramirez L."/>
            <person name="Pisabarro A.G."/>
            <person name="Kuo A."/>
            <person name="Tritt A."/>
            <person name="Lipzen A."/>
            <person name="He G."/>
            <person name="Yan M."/>
            <person name="Ng V."/>
            <person name="Cullen D."/>
            <person name="Martin F."/>
            <person name="Rosso M.-N."/>
            <person name="Henrissat B."/>
            <person name="Hibbett D."/>
            <person name="Martinez A.T."/>
            <person name="Grigoriev I.V."/>
        </authorList>
    </citation>
    <scope>NUCLEOTIDE SEQUENCE</scope>
    <source>
        <strain evidence="2">AH 44721</strain>
    </source>
</reference>
<feature type="compositionally biased region" description="Polar residues" evidence="1">
    <location>
        <begin position="38"/>
        <end position="49"/>
    </location>
</feature>
<evidence type="ECO:0000256" key="1">
    <source>
        <dbReference type="SAM" id="MobiDB-lite"/>
    </source>
</evidence>
<accession>A0A9P5NT89</accession>
<feature type="region of interest" description="Disordered" evidence="1">
    <location>
        <begin position="136"/>
        <end position="231"/>
    </location>
</feature>
<sequence>MDVDDHDEVPQLEHGMNVNVGSQPSQPADVNFVDTDIPQDSSRGVTSLPENIKAAPNQQARPETQQHPSLCETTPKATSEDEFFQDDIPIDADTFSYFASLSKLAETRTESLLPNNSMDVEMAVEEDGGHVAVIDSTALQSDEGEEDEDGRRKDNATVRRSKRKRASSVITAPVKVATASRQTPSSSTRSSKRLRLTNESTSISAPLPRSSKPTKRGRPSAGASVTPAAPDVNMSIPEFRQWWVSLQPEWRVLNADKSELVKEMNEKDDSGSFDELRLPGKNGVVSVLAALYYWGLAVKGKNPKSKARQKWLEAVEDCHWIFEQLVRHSV</sequence>
<protein>
    <submittedName>
        <fullName evidence="2">Uncharacterized protein</fullName>
    </submittedName>
</protein>
<evidence type="ECO:0000313" key="3">
    <source>
        <dbReference type="Proteomes" id="UP000724874"/>
    </source>
</evidence>
<proteinExistence type="predicted"/>
<dbReference type="OrthoDB" id="2803783at2759"/>
<gene>
    <name evidence="2" type="ORF">CPB84DRAFT_568052</name>
</gene>
<comment type="caution">
    <text evidence="2">The sequence shown here is derived from an EMBL/GenBank/DDBJ whole genome shotgun (WGS) entry which is preliminary data.</text>
</comment>
<feature type="compositionally biased region" description="Low complexity" evidence="1">
    <location>
        <begin position="178"/>
        <end position="189"/>
    </location>
</feature>
<feature type="region of interest" description="Disordered" evidence="1">
    <location>
        <begin position="1"/>
        <end position="79"/>
    </location>
</feature>
<organism evidence="2 3">
    <name type="scientific">Gymnopilus junonius</name>
    <name type="common">Spectacular rustgill mushroom</name>
    <name type="synonym">Gymnopilus spectabilis subsp. junonius</name>
    <dbReference type="NCBI Taxonomy" id="109634"/>
    <lineage>
        <taxon>Eukaryota</taxon>
        <taxon>Fungi</taxon>
        <taxon>Dikarya</taxon>
        <taxon>Basidiomycota</taxon>
        <taxon>Agaricomycotina</taxon>
        <taxon>Agaricomycetes</taxon>
        <taxon>Agaricomycetidae</taxon>
        <taxon>Agaricales</taxon>
        <taxon>Agaricineae</taxon>
        <taxon>Hymenogastraceae</taxon>
        <taxon>Gymnopilus</taxon>
    </lineage>
</organism>
<dbReference type="AlphaFoldDB" id="A0A9P5NT89"/>
<keyword evidence="3" id="KW-1185">Reference proteome</keyword>
<name>A0A9P5NT89_GYMJU</name>
<feature type="compositionally biased region" description="Polar residues" evidence="1">
    <location>
        <begin position="56"/>
        <end position="77"/>
    </location>
</feature>
<feature type="compositionally biased region" description="Polar residues" evidence="1">
    <location>
        <begin position="19"/>
        <end position="28"/>
    </location>
</feature>